<name>J9DIF0_9PROT</name>
<gene>
    <name evidence="1" type="ORF">IMCC14465_02770</name>
</gene>
<comment type="caution">
    <text evidence="1">The sequence shown here is derived from an EMBL/GenBank/DDBJ whole genome shotgun (WGS) entry which is preliminary data.</text>
</comment>
<dbReference type="AlphaFoldDB" id="J9DIF0"/>
<sequence>MLNLLNGHIRLLSLKGLLGAFRIYLENPDIVGKLPQKED</sequence>
<reference evidence="1 2" key="1">
    <citation type="journal article" date="2012" name="J. Bacteriol.">
        <title>Genome Sequence of Strain IMCC14465, Isolated from the East Sea, Belonging to the PS1 Clade of Alphaproteobacteria.</title>
        <authorList>
            <person name="Yang S.J."/>
            <person name="Kang I."/>
            <person name="Cho J.C."/>
        </authorList>
    </citation>
    <scope>NUCLEOTIDE SEQUENCE [LARGE SCALE GENOMIC DNA]</scope>
    <source>
        <strain evidence="1 2">IMCC14465</strain>
    </source>
</reference>
<organism evidence="1 2">
    <name type="scientific">alpha proteobacterium IMCC14465</name>
    <dbReference type="NCBI Taxonomy" id="1220535"/>
    <lineage>
        <taxon>Bacteria</taxon>
        <taxon>Pseudomonadati</taxon>
        <taxon>Pseudomonadota</taxon>
        <taxon>Alphaproteobacteria</taxon>
        <taxon>PS1 clade</taxon>
    </lineage>
</organism>
<dbReference type="Proteomes" id="UP000004836">
    <property type="component" value="Unassembled WGS sequence"/>
</dbReference>
<keyword evidence="2" id="KW-1185">Reference proteome</keyword>
<proteinExistence type="predicted"/>
<evidence type="ECO:0000313" key="2">
    <source>
        <dbReference type="Proteomes" id="UP000004836"/>
    </source>
</evidence>
<evidence type="ECO:0000313" key="1">
    <source>
        <dbReference type="EMBL" id="EJW21883.1"/>
    </source>
</evidence>
<dbReference type="EMBL" id="ALYF01000002">
    <property type="protein sequence ID" value="EJW21883.1"/>
    <property type="molecule type" value="Genomic_DNA"/>
</dbReference>
<accession>J9DIF0</accession>
<dbReference type="STRING" id="1220535.IMCC14465_02770"/>
<protein>
    <submittedName>
        <fullName evidence="1">Uncharacterized protein</fullName>
    </submittedName>
</protein>